<dbReference type="Gene3D" id="3.40.50.1010">
    <property type="entry name" value="5'-nuclease"/>
    <property type="match status" value="1"/>
</dbReference>
<dbReference type="SUPFAM" id="SSF47807">
    <property type="entry name" value="5' to 3' exonuclease, C-terminal subdomain"/>
    <property type="match status" value="1"/>
</dbReference>
<dbReference type="eggNOG" id="KOG2519">
    <property type="taxonomic scope" value="Eukaryota"/>
</dbReference>
<dbReference type="FunFam" id="1.10.150.20:FF:000030">
    <property type="entry name" value="Flap endonuclease GEN-like 1"/>
    <property type="match status" value="1"/>
</dbReference>
<dbReference type="InterPro" id="IPR029060">
    <property type="entry name" value="PIN-like_dom_sf"/>
</dbReference>
<evidence type="ECO:0000256" key="4">
    <source>
        <dbReference type="ARBA" id="ARBA00022759"/>
    </source>
</evidence>
<dbReference type="SMART" id="SM00484">
    <property type="entry name" value="XPGI"/>
    <property type="match status" value="1"/>
</dbReference>
<dbReference type="GO" id="GO:0046872">
    <property type="term" value="F:metal ion binding"/>
    <property type="evidence" value="ECO:0007669"/>
    <property type="project" value="UniProtKB-KW"/>
</dbReference>
<keyword evidence="7" id="KW-0460">Magnesium</keyword>
<dbReference type="GO" id="GO:0005634">
    <property type="term" value="C:nucleus"/>
    <property type="evidence" value="ECO:0007669"/>
    <property type="project" value="EnsemblPlants"/>
</dbReference>
<dbReference type="Gramene" id="ERN19384">
    <property type="protein sequence ID" value="ERN19384"/>
    <property type="gene ID" value="AMTR_s00069p00141590"/>
</dbReference>
<evidence type="ECO:0000256" key="6">
    <source>
        <dbReference type="ARBA" id="ARBA00022801"/>
    </source>
</evidence>
<dbReference type="CDD" id="cd09869">
    <property type="entry name" value="PIN_GEN1"/>
    <property type="match status" value="1"/>
</dbReference>
<dbReference type="OMA" id="RNLYFRT"/>
<dbReference type="GO" id="GO:0009555">
    <property type="term" value="P:pollen development"/>
    <property type="evidence" value="ECO:0000318"/>
    <property type="project" value="GO_Central"/>
</dbReference>
<dbReference type="InterPro" id="IPR008918">
    <property type="entry name" value="HhH2"/>
</dbReference>
<dbReference type="InterPro" id="IPR036279">
    <property type="entry name" value="5-3_exonuclease_C_sf"/>
</dbReference>
<dbReference type="EMBL" id="KI392069">
    <property type="protein sequence ID" value="ERN19384.1"/>
    <property type="molecule type" value="Genomic_DNA"/>
</dbReference>
<feature type="region of interest" description="Disordered" evidence="10">
    <location>
        <begin position="535"/>
        <end position="647"/>
    </location>
</feature>
<organism evidence="13 14">
    <name type="scientific">Amborella trichopoda</name>
    <dbReference type="NCBI Taxonomy" id="13333"/>
    <lineage>
        <taxon>Eukaryota</taxon>
        <taxon>Viridiplantae</taxon>
        <taxon>Streptophyta</taxon>
        <taxon>Embryophyta</taxon>
        <taxon>Tracheophyta</taxon>
        <taxon>Spermatophyta</taxon>
        <taxon>Magnoliopsida</taxon>
        <taxon>Amborellales</taxon>
        <taxon>Amborellaceae</taxon>
        <taxon>Amborella</taxon>
    </lineage>
</organism>
<keyword evidence="4" id="KW-0255">Endonuclease</keyword>
<dbReference type="PRINTS" id="PR00853">
    <property type="entry name" value="XPGRADSUPER"/>
</dbReference>
<evidence type="ECO:0000313" key="13">
    <source>
        <dbReference type="EMBL" id="ERN19384.1"/>
    </source>
</evidence>
<dbReference type="GO" id="GO:0009650">
    <property type="term" value="P:UV protection"/>
    <property type="evidence" value="ECO:0007669"/>
    <property type="project" value="EnsemblPlants"/>
</dbReference>
<dbReference type="InterPro" id="IPR006084">
    <property type="entry name" value="XPG/Rad2"/>
</dbReference>
<evidence type="ECO:0000256" key="10">
    <source>
        <dbReference type="SAM" id="MobiDB-lite"/>
    </source>
</evidence>
<proteinExistence type="inferred from homology"/>
<dbReference type="Pfam" id="PF00752">
    <property type="entry name" value="XPG_N"/>
    <property type="match status" value="1"/>
</dbReference>
<evidence type="ECO:0000256" key="5">
    <source>
        <dbReference type="ARBA" id="ARBA00022763"/>
    </source>
</evidence>
<keyword evidence="14" id="KW-1185">Reference proteome</keyword>
<dbReference type="GO" id="GO:0008821">
    <property type="term" value="F:crossover junction DNA endonuclease activity"/>
    <property type="evidence" value="ECO:0007669"/>
    <property type="project" value="EnsemblPlants"/>
</dbReference>
<dbReference type="GO" id="GO:0017108">
    <property type="term" value="F:5'-flap endonuclease activity"/>
    <property type="evidence" value="ECO:0000318"/>
    <property type="project" value="GO_Central"/>
</dbReference>
<comment type="cofactor">
    <cofactor evidence="1">
        <name>Mg(2+)</name>
        <dbReference type="ChEBI" id="CHEBI:18420"/>
    </cofactor>
</comment>
<dbReference type="STRING" id="13333.U5DA49"/>
<evidence type="ECO:0008006" key="15">
    <source>
        <dbReference type="Google" id="ProtNLM"/>
    </source>
</evidence>
<evidence type="ECO:0000256" key="8">
    <source>
        <dbReference type="ARBA" id="ARBA00023204"/>
    </source>
</evidence>
<reference evidence="14" key="1">
    <citation type="journal article" date="2013" name="Science">
        <title>The Amborella genome and the evolution of flowering plants.</title>
        <authorList>
            <consortium name="Amborella Genome Project"/>
        </authorList>
    </citation>
    <scope>NUCLEOTIDE SEQUENCE [LARGE SCALE GENOMIC DNA]</scope>
</reference>
<dbReference type="OrthoDB" id="2959108at2759"/>
<feature type="compositionally biased region" description="Low complexity" evidence="10">
    <location>
        <begin position="599"/>
        <end position="609"/>
    </location>
</feature>
<dbReference type="AlphaFoldDB" id="U5DA49"/>
<feature type="domain" description="XPG-I" evidence="11">
    <location>
        <begin position="127"/>
        <end position="198"/>
    </location>
</feature>
<feature type="compositionally biased region" description="Basic and acidic residues" evidence="10">
    <location>
        <begin position="535"/>
        <end position="550"/>
    </location>
</feature>
<keyword evidence="2" id="KW-0540">Nuclease</keyword>
<accession>U5DA49</accession>
<evidence type="ECO:0000259" key="12">
    <source>
        <dbReference type="SMART" id="SM00485"/>
    </source>
</evidence>
<dbReference type="Pfam" id="PF00867">
    <property type="entry name" value="XPG_I"/>
    <property type="match status" value="1"/>
</dbReference>
<dbReference type="InterPro" id="IPR006085">
    <property type="entry name" value="XPG_DNA_repair_N"/>
</dbReference>
<keyword evidence="8" id="KW-0234">DNA repair</keyword>
<gene>
    <name evidence="13" type="ORF">AMTR_s00069p00141590</name>
</gene>
<evidence type="ECO:0000313" key="14">
    <source>
        <dbReference type="Proteomes" id="UP000017836"/>
    </source>
</evidence>
<evidence type="ECO:0000256" key="1">
    <source>
        <dbReference type="ARBA" id="ARBA00001946"/>
    </source>
</evidence>
<dbReference type="SMART" id="SM00279">
    <property type="entry name" value="HhH2"/>
    <property type="match status" value="1"/>
</dbReference>
<evidence type="ECO:0000256" key="2">
    <source>
        <dbReference type="ARBA" id="ARBA00022722"/>
    </source>
</evidence>
<evidence type="ECO:0000256" key="9">
    <source>
        <dbReference type="ARBA" id="ARBA00038112"/>
    </source>
</evidence>
<dbReference type="InterPro" id="IPR006086">
    <property type="entry name" value="XPG-I_dom"/>
</dbReference>
<feature type="compositionally biased region" description="Basic and acidic residues" evidence="10">
    <location>
        <begin position="570"/>
        <end position="583"/>
    </location>
</feature>
<keyword evidence="6" id="KW-0378">Hydrolase</keyword>
<sequence length="647" mass="72944">MGLGGGFWEFVKPIARYENLDFLRDKKVAVDLSYWIVQHQTALKGNARNPHLRVTFFRTINLFSKVGAYPVFVLDGNPSPLKAQARAERFFRMSGIDISGFSHSENETIARNPVFNRSVQECVELLELLGMPILKAECEAEALCAQLDSEGRVDACITADSDAFLYGAKCVIKSLQYNFKERCVECYQAADIESRLGLKRKQMIVIALLVGNDYDMRGVPGIGFTTAARFVQLFHDDEILDRLRDLGTGNASCLLDNTKLFEDLGESNSAVSPTKKRVSHCSNCGHPGTKGIHMRLACDYCIHNGLEGCQPKPQNFTCECSHCIEERKSKDQKKCMSWREKICTKIATVGNFPNEEIIEMFLCQNHGIFNGIDGSTLSWKAPETELLVDFLEYHQHWSPSLIRQGMLPLLSTIFLREMASRHTEGLLLCDKYEFHSIQREKARYGHPFYVVKWKRAGSFPINLEDFGPKNARIVHEQDENIDGGDLIDLLDDNPDDHQIITFNGCEFLSTDEDVGLVQAAFPEIVEIFLKGKETKKEKSMKNKTGKETGDTQRSITEFFRVTKPLISPKSGEDPMKGDIEENSRAITTKNSKKYKRNSGEGVSEENSGGTTPKNSKKYKRNSGAISETRSSEDRTFSKSVRRRLLLG</sequence>
<keyword evidence="3" id="KW-0479">Metal-binding</keyword>
<dbReference type="SMART" id="SM00485">
    <property type="entry name" value="XPGN"/>
    <property type="match status" value="1"/>
</dbReference>
<dbReference type="GO" id="GO:0003697">
    <property type="term" value="F:single-stranded DNA binding"/>
    <property type="evidence" value="ECO:0007669"/>
    <property type="project" value="EnsemblPlants"/>
</dbReference>
<evidence type="ECO:0000256" key="7">
    <source>
        <dbReference type="ARBA" id="ARBA00022842"/>
    </source>
</evidence>
<dbReference type="SUPFAM" id="SSF88723">
    <property type="entry name" value="PIN domain-like"/>
    <property type="match status" value="1"/>
</dbReference>
<evidence type="ECO:0000259" key="11">
    <source>
        <dbReference type="SMART" id="SM00484"/>
    </source>
</evidence>
<dbReference type="Proteomes" id="UP000017836">
    <property type="component" value="Unassembled WGS sequence"/>
</dbReference>
<dbReference type="GO" id="GO:0003690">
    <property type="term" value="F:double-stranded DNA binding"/>
    <property type="evidence" value="ECO:0007669"/>
    <property type="project" value="EnsemblPlants"/>
</dbReference>
<dbReference type="GO" id="GO:0006281">
    <property type="term" value="P:DNA repair"/>
    <property type="evidence" value="ECO:0007669"/>
    <property type="project" value="UniProtKB-KW"/>
</dbReference>
<evidence type="ECO:0000256" key="3">
    <source>
        <dbReference type="ARBA" id="ARBA00022723"/>
    </source>
</evidence>
<dbReference type="KEGG" id="atr:18447768"/>
<keyword evidence="5" id="KW-0227">DNA damage</keyword>
<comment type="similarity">
    <text evidence="9">Belongs to the XPG/RAD2 endonuclease family. GEN subfamily.</text>
</comment>
<dbReference type="Gene3D" id="1.10.150.20">
    <property type="entry name" value="5' to 3' exonuclease, C-terminal subdomain"/>
    <property type="match status" value="1"/>
</dbReference>
<dbReference type="PANTHER" id="PTHR11081:SF59">
    <property type="entry name" value="FI23547P1"/>
    <property type="match status" value="1"/>
</dbReference>
<dbReference type="HOGENOM" id="CLU_013777_1_0_1"/>
<protein>
    <recommendedName>
        <fullName evidence="15">XPG-I domain-containing protein</fullName>
    </recommendedName>
</protein>
<name>U5DA49_AMBTC</name>
<feature type="domain" description="XPG N-terminal" evidence="12">
    <location>
        <begin position="1"/>
        <end position="96"/>
    </location>
</feature>
<dbReference type="PANTHER" id="PTHR11081">
    <property type="entry name" value="FLAP ENDONUCLEASE FAMILY MEMBER"/>
    <property type="match status" value="1"/>
</dbReference>